<feature type="non-terminal residue" evidence="3">
    <location>
        <position position="200"/>
    </location>
</feature>
<dbReference type="PANTHER" id="PTHR40690:SF1">
    <property type="entry name" value="DUF1611 DOMAIN-CONTAINING PROTEIN"/>
    <property type="match status" value="1"/>
</dbReference>
<dbReference type="InterPro" id="IPR035402">
    <property type="entry name" value="DgcN-like_N"/>
</dbReference>
<dbReference type="InterPro" id="IPR011669">
    <property type="entry name" value="DgcN-like"/>
</dbReference>
<evidence type="ECO:0000259" key="1">
    <source>
        <dbReference type="Pfam" id="PF07755"/>
    </source>
</evidence>
<dbReference type="InterPro" id="IPR027417">
    <property type="entry name" value="P-loop_NTPase"/>
</dbReference>
<sequence>MPRFVVLAEGLFGPLTSKTANAGIRYTPEQVVAVIDSTQAGRTAGEVLGFGGAIPVVDTLDAAMAQRPDALLIGIAPAGGRIPDSWRAVVLAAIERGLAVWSGLHSFLSDDPRLAAAAASRGVEIRDLRKPPADLGVGGGRVREVDATVVLTVGSDCNIGKMTTQLQLRDALRGGRHRVAFAGTGQTGILVEGWGIAVDA</sequence>
<dbReference type="Pfam" id="PF07755">
    <property type="entry name" value="DUF1611"/>
    <property type="match status" value="1"/>
</dbReference>
<dbReference type="EMBL" id="CADCTU010000101">
    <property type="protein sequence ID" value="CAA9295584.1"/>
    <property type="molecule type" value="Genomic_DNA"/>
</dbReference>
<dbReference type="Gene3D" id="3.40.50.300">
    <property type="entry name" value="P-loop containing nucleotide triphosphate hydrolases"/>
    <property type="match status" value="1"/>
</dbReference>
<feature type="domain" description="D-glutamate N-acetyltransferase-like C-terminal" evidence="1">
    <location>
        <begin position="137"/>
        <end position="200"/>
    </location>
</feature>
<protein>
    <recommendedName>
        <fullName evidence="4">Protein often near L-alanine-DL-glutamate epimerase (Cell wall recycling)</fullName>
    </recommendedName>
</protein>
<dbReference type="SUPFAM" id="SSF52540">
    <property type="entry name" value="P-loop containing nucleoside triphosphate hydrolases"/>
    <property type="match status" value="1"/>
</dbReference>
<evidence type="ECO:0000313" key="3">
    <source>
        <dbReference type="EMBL" id="CAA9295584.1"/>
    </source>
</evidence>
<proteinExistence type="predicted"/>
<evidence type="ECO:0000259" key="2">
    <source>
        <dbReference type="Pfam" id="PF17396"/>
    </source>
</evidence>
<dbReference type="InterPro" id="IPR035086">
    <property type="entry name" value="DgcN-like_C"/>
</dbReference>
<dbReference type="PANTHER" id="PTHR40690">
    <property type="entry name" value="GLL3100 PROTEIN"/>
    <property type="match status" value="1"/>
</dbReference>
<accession>A0A6J4K4F2</accession>
<dbReference type="Gene3D" id="3.40.50.720">
    <property type="entry name" value="NAD(P)-binding Rossmann-like Domain"/>
    <property type="match status" value="1"/>
</dbReference>
<dbReference type="AlphaFoldDB" id="A0A6J4K4F2"/>
<organism evidence="3">
    <name type="scientific">uncultured Gemmatimonadaceae bacterium</name>
    <dbReference type="NCBI Taxonomy" id="246130"/>
    <lineage>
        <taxon>Bacteria</taxon>
        <taxon>Pseudomonadati</taxon>
        <taxon>Gemmatimonadota</taxon>
        <taxon>Gemmatimonadia</taxon>
        <taxon>Gemmatimonadales</taxon>
        <taxon>Gemmatimonadaceae</taxon>
        <taxon>environmental samples</taxon>
    </lineage>
</organism>
<reference evidence="3" key="1">
    <citation type="submission" date="2020-02" db="EMBL/GenBank/DDBJ databases">
        <authorList>
            <person name="Meier V. D."/>
        </authorList>
    </citation>
    <scope>NUCLEOTIDE SEQUENCE</scope>
    <source>
        <strain evidence="3">AVDCRST_MAG11</strain>
    </source>
</reference>
<evidence type="ECO:0008006" key="4">
    <source>
        <dbReference type="Google" id="ProtNLM"/>
    </source>
</evidence>
<dbReference type="Pfam" id="PF17396">
    <property type="entry name" value="DUF1611_N"/>
    <property type="match status" value="1"/>
</dbReference>
<gene>
    <name evidence="3" type="ORF">AVDCRST_MAG11-452</name>
</gene>
<feature type="domain" description="D-glutamate N-acetyltransferase-like N-terminal" evidence="2">
    <location>
        <begin position="38"/>
        <end position="131"/>
    </location>
</feature>
<name>A0A6J4K4F2_9BACT</name>